<evidence type="ECO:0000256" key="1">
    <source>
        <dbReference type="SAM" id="MobiDB-lite"/>
    </source>
</evidence>
<organism evidence="2 3">
    <name type="scientific">Gossypium gossypioides</name>
    <name type="common">Mexican cotton</name>
    <name type="synonym">Selera gossypioides</name>
    <dbReference type="NCBI Taxonomy" id="34282"/>
    <lineage>
        <taxon>Eukaryota</taxon>
        <taxon>Viridiplantae</taxon>
        <taxon>Streptophyta</taxon>
        <taxon>Embryophyta</taxon>
        <taxon>Tracheophyta</taxon>
        <taxon>Spermatophyta</taxon>
        <taxon>Magnoliopsida</taxon>
        <taxon>eudicotyledons</taxon>
        <taxon>Gunneridae</taxon>
        <taxon>Pentapetalae</taxon>
        <taxon>rosids</taxon>
        <taxon>malvids</taxon>
        <taxon>Malvales</taxon>
        <taxon>Malvaceae</taxon>
        <taxon>Malvoideae</taxon>
        <taxon>Gossypium</taxon>
    </lineage>
</organism>
<feature type="compositionally biased region" description="Basic residues" evidence="1">
    <location>
        <begin position="25"/>
        <end position="39"/>
    </location>
</feature>
<sequence>MEILVNASKVSGTERTFHVPGFGMTKKKKKGRMFQNKHFKSPDEYQ</sequence>
<proteinExistence type="predicted"/>
<comment type="caution">
    <text evidence="2">The sequence shown here is derived from an EMBL/GenBank/DDBJ whole genome shotgun (WGS) entry which is preliminary data.</text>
</comment>
<protein>
    <submittedName>
        <fullName evidence="2">Uncharacterized protein</fullName>
    </submittedName>
</protein>
<name>A0A7J9CWI6_GOSGO</name>
<evidence type="ECO:0000313" key="3">
    <source>
        <dbReference type="Proteomes" id="UP000593579"/>
    </source>
</evidence>
<keyword evidence="3" id="KW-1185">Reference proteome</keyword>
<gene>
    <name evidence="2" type="ORF">Gogos_001599</name>
</gene>
<feature type="region of interest" description="Disordered" evidence="1">
    <location>
        <begin position="21"/>
        <end position="46"/>
    </location>
</feature>
<dbReference type="AlphaFoldDB" id="A0A7J9CWI6"/>
<dbReference type="EMBL" id="JABEZY010000013">
    <property type="protein sequence ID" value="MBA0752796.1"/>
    <property type="molecule type" value="Genomic_DNA"/>
</dbReference>
<dbReference type="Proteomes" id="UP000593579">
    <property type="component" value="Unassembled WGS sequence"/>
</dbReference>
<accession>A0A7J9CWI6</accession>
<reference evidence="2 3" key="1">
    <citation type="journal article" date="2019" name="Genome Biol. Evol.">
        <title>Insights into the evolution of the New World diploid cottons (Gossypium, subgenus Houzingenia) based on genome sequencing.</title>
        <authorList>
            <person name="Grover C.E."/>
            <person name="Arick M.A. 2nd"/>
            <person name="Thrash A."/>
            <person name="Conover J.L."/>
            <person name="Sanders W.S."/>
            <person name="Peterson D.G."/>
            <person name="Frelichowski J.E."/>
            <person name="Scheffler J.A."/>
            <person name="Scheffler B.E."/>
            <person name="Wendel J.F."/>
        </authorList>
    </citation>
    <scope>NUCLEOTIDE SEQUENCE [LARGE SCALE GENOMIC DNA]</scope>
    <source>
        <strain evidence="2">5</strain>
        <tissue evidence="2">Leaf</tissue>
    </source>
</reference>
<evidence type="ECO:0000313" key="2">
    <source>
        <dbReference type="EMBL" id="MBA0752796.1"/>
    </source>
</evidence>